<feature type="domain" description="FtsK" evidence="7">
    <location>
        <begin position="298"/>
        <end position="494"/>
    </location>
</feature>
<keyword evidence="1" id="KW-0677">Repeat</keyword>
<feature type="region of interest" description="Disordered" evidence="5">
    <location>
        <begin position="741"/>
        <end position="766"/>
    </location>
</feature>
<dbReference type="CDD" id="cd00093">
    <property type="entry name" value="HTH_XRE"/>
    <property type="match status" value="1"/>
</dbReference>
<evidence type="ECO:0000256" key="3">
    <source>
        <dbReference type="ARBA" id="ARBA00022840"/>
    </source>
</evidence>
<accession>A0A931DL95</accession>
<dbReference type="SMART" id="SM00382">
    <property type="entry name" value="AAA"/>
    <property type="match status" value="3"/>
</dbReference>
<dbReference type="InterPro" id="IPR027417">
    <property type="entry name" value="P-loop_NTPase"/>
</dbReference>
<feature type="binding site" evidence="4">
    <location>
        <begin position="641"/>
        <end position="648"/>
    </location>
    <ligand>
        <name>ATP</name>
        <dbReference type="ChEBI" id="CHEBI:30616"/>
    </ligand>
</feature>
<dbReference type="SMART" id="SM00530">
    <property type="entry name" value="HTH_XRE"/>
    <property type="match status" value="1"/>
</dbReference>
<protein>
    <submittedName>
        <fullName evidence="8">S-DNA-T family DNA segregation ATPase FtsK/SpoIIIE</fullName>
    </submittedName>
</protein>
<dbReference type="InterPro" id="IPR007111">
    <property type="entry name" value="NACHT_NTPase"/>
</dbReference>
<evidence type="ECO:0000256" key="4">
    <source>
        <dbReference type="PROSITE-ProRule" id="PRU00289"/>
    </source>
</evidence>
<dbReference type="Pfam" id="PF13560">
    <property type="entry name" value="HTH_31"/>
    <property type="match status" value="1"/>
</dbReference>
<evidence type="ECO:0000256" key="1">
    <source>
        <dbReference type="ARBA" id="ARBA00022737"/>
    </source>
</evidence>
<dbReference type="GO" id="GO:0003677">
    <property type="term" value="F:DNA binding"/>
    <property type="evidence" value="ECO:0007669"/>
    <property type="project" value="InterPro"/>
</dbReference>
<feature type="region of interest" description="Disordered" evidence="5">
    <location>
        <begin position="239"/>
        <end position="270"/>
    </location>
</feature>
<dbReference type="Gene3D" id="3.40.50.300">
    <property type="entry name" value="P-loop containing nucleotide triphosphate hydrolases"/>
    <property type="match status" value="3"/>
</dbReference>
<feature type="domain" description="FtsK" evidence="7">
    <location>
        <begin position="623"/>
        <end position="840"/>
    </location>
</feature>
<feature type="binding site" evidence="4">
    <location>
        <begin position="949"/>
        <end position="956"/>
    </location>
    <ligand>
        <name>ATP</name>
        <dbReference type="ChEBI" id="CHEBI:30616"/>
    </ligand>
</feature>
<feature type="domain" description="NACHT" evidence="6">
    <location>
        <begin position="943"/>
        <end position="979"/>
    </location>
</feature>
<dbReference type="InterPro" id="IPR002543">
    <property type="entry name" value="FtsK_dom"/>
</dbReference>
<dbReference type="InterPro" id="IPR023837">
    <property type="entry name" value="EccCb-like_Actinobacteria"/>
</dbReference>
<dbReference type="GO" id="GO:0005524">
    <property type="term" value="F:ATP binding"/>
    <property type="evidence" value="ECO:0007669"/>
    <property type="project" value="UniProtKB-UniRule"/>
</dbReference>
<keyword evidence="2 4" id="KW-0547">Nucleotide-binding</keyword>
<dbReference type="Proteomes" id="UP000614047">
    <property type="component" value="Unassembled WGS sequence"/>
</dbReference>
<dbReference type="PANTHER" id="PTHR22683">
    <property type="entry name" value="SPORULATION PROTEIN RELATED"/>
    <property type="match status" value="1"/>
</dbReference>
<keyword evidence="3 4" id="KW-0067">ATP-binding</keyword>
<dbReference type="Pfam" id="PF01580">
    <property type="entry name" value="FtsK_SpoIIIE"/>
    <property type="match status" value="3"/>
</dbReference>
<evidence type="ECO:0000256" key="2">
    <source>
        <dbReference type="ARBA" id="ARBA00022741"/>
    </source>
</evidence>
<dbReference type="SUPFAM" id="SSF52540">
    <property type="entry name" value="P-loop containing nucleoside triphosphate hydrolases"/>
    <property type="match status" value="3"/>
</dbReference>
<evidence type="ECO:0000259" key="7">
    <source>
        <dbReference type="PROSITE" id="PS50901"/>
    </source>
</evidence>
<gene>
    <name evidence="8" type="ORF">IW256_004872</name>
</gene>
<proteinExistence type="predicted"/>
<feature type="binding site" evidence="4">
    <location>
        <begin position="318"/>
        <end position="325"/>
    </location>
    <ligand>
        <name>ATP</name>
        <dbReference type="ChEBI" id="CHEBI:30616"/>
    </ligand>
</feature>
<dbReference type="EMBL" id="JADOUA010000001">
    <property type="protein sequence ID" value="MBG6090759.1"/>
    <property type="molecule type" value="Genomic_DNA"/>
</dbReference>
<dbReference type="InterPro" id="IPR050206">
    <property type="entry name" value="FtsK/SpoIIIE/SftA"/>
</dbReference>
<dbReference type="NCBIfam" id="TIGR03925">
    <property type="entry name" value="T7SS_EccC_b"/>
    <property type="match status" value="1"/>
</dbReference>
<evidence type="ECO:0000256" key="5">
    <source>
        <dbReference type="SAM" id="MobiDB-lite"/>
    </source>
</evidence>
<dbReference type="InterPro" id="IPR003593">
    <property type="entry name" value="AAA+_ATPase"/>
</dbReference>
<keyword evidence="9" id="KW-1185">Reference proteome</keyword>
<feature type="domain" description="FtsK" evidence="7">
    <location>
        <begin position="932"/>
        <end position="1108"/>
    </location>
</feature>
<dbReference type="PROSITE" id="PS50837">
    <property type="entry name" value="NACHT"/>
    <property type="match status" value="1"/>
</dbReference>
<dbReference type="PANTHER" id="PTHR22683:SF1">
    <property type="entry name" value="TYPE VII SECRETION SYSTEM PROTEIN ESSC"/>
    <property type="match status" value="1"/>
</dbReference>
<dbReference type="AlphaFoldDB" id="A0A931DL95"/>
<reference evidence="8" key="1">
    <citation type="submission" date="2020-11" db="EMBL/GenBank/DDBJ databases">
        <title>Sequencing the genomes of 1000 actinobacteria strains.</title>
        <authorList>
            <person name="Klenk H.-P."/>
        </authorList>
    </citation>
    <scope>NUCLEOTIDE SEQUENCE</scope>
    <source>
        <strain evidence="8">DSM 43175</strain>
    </source>
</reference>
<dbReference type="RefSeq" id="WP_197013180.1">
    <property type="nucleotide sequence ID" value="NZ_BAABES010000011.1"/>
</dbReference>
<comment type="caution">
    <text evidence="8">The sequence shown here is derived from an EMBL/GenBank/DDBJ whole genome shotgun (WGS) entry which is preliminary data.</text>
</comment>
<evidence type="ECO:0000313" key="8">
    <source>
        <dbReference type="EMBL" id="MBG6090759.1"/>
    </source>
</evidence>
<evidence type="ECO:0000313" key="9">
    <source>
        <dbReference type="Proteomes" id="UP000614047"/>
    </source>
</evidence>
<feature type="region of interest" description="Disordered" evidence="5">
    <location>
        <begin position="895"/>
        <end position="920"/>
    </location>
</feature>
<dbReference type="InterPro" id="IPR001387">
    <property type="entry name" value="Cro/C1-type_HTH"/>
</dbReference>
<feature type="region of interest" description="Disordered" evidence="5">
    <location>
        <begin position="1103"/>
        <end position="1147"/>
    </location>
</feature>
<feature type="compositionally biased region" description="Pro residues" evidence="5">
    <location>
        <begin position="135"/>
        <end position="149"/>
    </location>
</feature>
<feature type="compositionally biased region" description="Basic residues" evidence="5">
    <location>
        <begin position="1124"/>
        <end position="1135"/>
    </location>
</feature>
<dbReference type="PROSITE" id="PS50901">
    <property type="entry name" value="FTSK"/>
    <property type="match status" value="3"/>
</dbReference>
<evidence type="ECO:0000259" key="6">
    <source>
        <dbReference type="PROSITE" id="PS50837"/>
    </source>
</evidence>
<feature type="compositionally biased region" description="Polar residues" evidence="5">
    <location>
        <begin position="239"/>
        <end position="249"/>
    </location>
</feature>
<sequence>MDEKAGGPRVDDLEAALAAASTGPRLGALLLELRHRAGRSLRELEAGSGLAEEVLSGMFAGRRFPGEPGLVAFLRACGVPDGRSGPWLAACRRLDSGGLTAPEVRPAVPVVPGASAVPLPDRTVPFPDGTVPGAPGVPPVPPAQPPAAGPPDLSVTVNDAARLAGDGRLEAMISRVRDELRAELRAELLDELRGQAAAILDQARRDARALLDEAVDRAVAHRAAEEDRLRAENEALKASLTTAEASPTTARRERTLAGGPPSLTGLLGVENPRELDPERTWAVERERLRVPIGLDAEGRPVELDLAGSGHGPHGMIIGATGSGKSELLRSIVLGLAVTHPPEALNVLLLEHMGSATFAGMERLPHVSAHVTLFDDLSRPERMYEALSGELMRRQQALRPAGDLTSLHGSQRGREEGAGTPPGPALLIVVDEFSELLAVKPEFGELFASIGRHGAALGVHLLLSSQRYEESRMRGLNERIGQRIVLRTRSAAESQAVLGVPDAYELPPGAGHGFLRRGTEPPLWFRAAYASEPMPREPAGDPGDPAAPAAPESLHEVIVRRLAGHGTEALGIWQPPLEAPPSLAELLPPLEVTPEHGLTTAGWEHRGRLTAVAGIVDRPFYHRRDPYWLDLSGPGGHVAVVGAQGSGRSTAIATVVASLALTHTPEEVRFHVLDLGGDGGGGGALAALGGLPHVAGVAGRSAPEEVRRTVTGITALLERREREFAELSVGDMAAYRDAHDAQGHDAQGHDARGHDAQAHDGHGAGGEDGRSEVFLVVDDWPAFRAGFPSLEGAVTDLAERGLRYGVHLVTASGDWVDFPPEVRDLLGTRLELRLADPAGSRLGAKRAKDVPYDRPGRGLTGDGFHFLTALPVLDASCPPGEGLGRLADRVAEAWNERAAPPARTPSGRAAVPEPPGPEEAGVPIQIGVDEDSQAPVYADFAADPHLLVLGDAGCGKSNLLRHLASTITRRHEPARARIVFIDFGHSLLEVADTEHQIGYAVHASSAASLAADIQASLSRRLPPSGAPGGTASWTGAELYVIVDDHQRAAAHSDPLRPLADLLPRAREIGLHLILARTVSGATRKLGNEVLRALRDTGTPCLLMGGAASAGTPGAGGPAEPLPPGRARHVHPKHGTRLVRTPLHEPPPA</sequence>
<name>A0A931DL95_9ACTN</name>
<feature type="region of interest" description="Disordered" evidence="5">
    <location>
        <begin position="127"/>
        <end position="152"/>
    </location>
</feature>
<organism evidence="8 9">
    <name type="scientific">Actinomadura viridis</name>
    <dbReference type="NCBI Taxonomy" id="58110"/>
    <lineage>
        <taxon>Bacteria</taxon>
        <taxon>Bacillati</taxon>
        <taxon>Actinomycetota</taxon>
        <taxon>Actinomycetes</taxon>
        <taxon>Streptosporangiales</taxon>
        <taxon>Thermomonosporaceae</taxon>
        <taxon>Actinomadura</taxon>
    </lineage>
</organism>